<accession>A0A6A6IF80</accession>
<name>A0A6A6IF80_9PLEO</name>
<dbReference type="AlphaFoldDB" id="A0A6A6IF80"/>
<dbReference type="Proteomes" id="UP000800094">
    <property type="component" value="Unassembled WGS sequence"/>
</dbReference>
<keyword evidence="2" id="KW-1185">Reference proteome</keyword>
<evidence type="ECO:0000313" key="1">
    <source>
        <dbReference type="EMBL" id="KAF2249091.1"/>
    </source>
</evidence>
<organism evidence="1 2">
    <name type="scientific">Trematosphaeria pertusa</name>
    <dbReference type="NCBI Taxonomy" id="390896"/>
    <lineage>
        <taxon>Eukaryota</taxon>
        <taxon>Fungi</taxon>
        <taxon>Dikarya</taxon>
        <taxon>Ascomycota</taxon>
        <taxon>Pezizomycotina</taxon>
        <taxon>Dothideomycetes</taxon>
        <taxon>Pleosporomycetidae</taxon>
        <taxon>Pleosporales</taxon>
        <taxon>Massarineae</taxon>
        <taxon>Trematosphaeriaceae</taxon>
        <taxon>Trematosphaeria</taxon>
    </lineage>
</organism>
<dbReference type="GeneID" id="54575257"/>
<sequence>MWPAHSLRCLSRGRPAVAGRLRSAAQRSSGGGRRRRPNQCLSLTIQCLCSYRAFSPAQETAGETETMAGTSAPRGCDGRVALGAALGAERGKRLKGLGPSAS</sequence>
<proteinExistence type="predicted"/>
<gene>
    <name evidence="1" type="ORF">BU26DRAFT_311718</name>
</gene>
<evidence type="ECO:0000313" key="2">
    <source>
        <dbReference type="Proteomes" id="UP000800094"/>
    </source>
</evidence>
<dbReference type="EMBL" id="ML987195">
    <property type="protein sequence ID" value="KAF2249091.1"/>
    <property type="molecule type" value="Genomic_DNA"/>
</dbReference>
<dbReference type="RefSeq" id="XP_033684095.1">
    <property type="nucleotide sequence ID" value="XM_033821927.1"/>
</dbReference>
<reference evidence="1" key="1">
    <citation type="journal article" date="2020" name="Stud. Mycol.">
        <title>101 Dothideomycetes genomes: a test case for predicting lifestyles and emergence of pathogens.</title>
        <authorList>
            <person name="Haridas S."/>
            <person name="Albert R."/>
            <person name="Binder M."/>
            <person name="Bloem J."/>
            <person name="Labutti K."/>
            <person name="Salamov A."/>
            <person name="Andreopoulos B."/>
            <person name="Baker S."/>
            <person name="Barry K."/>
            <person name="Bills G."/>
            <person name="Bluhm B."/>
            <person name="Cannon C."/>
            <person name="Castanera R."/>
            <person name="Culley D."/>
            <person name="Daum C."/>
            <person name="Ezra D."/>
            <person name="Gonzalez J."/>
            <person name="Henrissat B."/>
            <person name="Kuo A."/>
            <person name="Liang C."/>
            <person name="Lipzen A."/>
            <person name="Lutzoni F."/>
            <person name="Magnuson J."/>
            <person name="Mondo S."/>
            <person name="Nolan M."/>
            <person name="Ohm R."/>
            <person name="Pangilinan J."/>
            <person name="Park H.-J."/>
            <person name="Ramirez L."/>
            <person name="Alfaro M."/>
            <person name="Sun H."/>
            <person name="Tritt A."/>
            <person name="Yoshinaga Y."/>
            <person name="Zwiers L.-H."/>
            <person name="Turgeon B."/>
            <person name="Goodwin S."/>
            <person name="Spatafora J."/>
            <person name="Crous P."/>
            <person name="Grigoriev I."/>
        </authorList>
    </citation>
    <scope>NUCLEOTIDE SEQUENCE</scope>
    <source>
        <strain evidence="1">CBS 122368</strain>
    </source>
</reference>
<protein>
    <submittedName>
        <fullName evidence="1">Uncharacterized protein</fullName>
    </submittedName>
</protein>